<dbReference type="PANTHER" id="PTHR11941:SF54">
    <property type="entry name" value="ENOYL-COA HYDRATASE, MITOCHONDRIAL"/>
    <property type="match status" value="1"/>
</dbReference>
<dbReference type="AlphaFoldDB" id="A0AAU9EY44"/>
<keyword evidence="2" id="KW-0456">Lyase</keyword>
<protein>
    <submittedName>
        <fullName evidence="4">Enoyl-CoA hydratase/isomerase YngF</fullName>
    </submittedName>
</protein>
<dbReference type="Gene3D" id="1.10.12.10">
    <property type="entry name" value="Lyase 2-enoyl-coa Hydratase, Chain A, domain 2"/>
    <property type="match status" value="1"/>
</dbReference>
<comment type="similarity">
    <text evidence="1 3">Belongs to the enoyl-CoA hydratase/isomerase family.</text>
</comment>
<dbReference type="GO" id="GO:0016836">
    <property type="term" value="F:hydro-lyase activity"/>
    <property type="evidence" value="ECO:0007669"/>
    <property type="project" value="UniProtKB-ARBA"/>
</dbReference>
<dbReference type="Gene3D" id="3.90.226.10">
    <property type="entry name" value="2-enoyl-CoA Hydratase, Chain A, domain 1"/>
    <property type="match status" value="1"/>
</dbReference>
<gene>
    <name evidence="4" type="primary">yngF</name>
    <name evidence="4" type="ORF">FAK_16740</name>
</gene>
<evidence type="ECO:0000256" key="3">
    <source>
        <dbReference type="RuleBase" id="RU003707"/>
    </source>
</evidence>
<evidence type="ECO:0000313" key="4">
    <source>
        <dbReference type="EMBL" id="BEQ14608.1"/>
    </source>
</evidence>
<dbReference type="EMBL" id="AP028679">
    <property type="protein sequence ID" value="BEQ14608.1"/>
    <property type="molecule type" value="Genomic_DNA"/>
</dbReference>
<reference evidence="5" key="1">
    <citation type="journal article" date="2023" name="Arch. Microbiol.">
        <title>Desulfoferula mesophilus gen. nov. sp. nov., a mesophilic sulfate-reducing bacterium isolated from a brackish lake sediment.</title>
        <authorList>
            <person name="Watanabe T."/>
            <person name="Yabe T."/>
            <person name="Tsuji J.M."/>
            <person name="Fukui M."/>
        </authorList>
    </citation>
    <scope>NUCLEOTIDE SEQUENCE [LARGE SCALE GENOMIC DNA]</scope>
    <source>
        <strain evidence="5">12FAK</strain>
    </source>
</reference>
<name>A0AAU9EY44_9BACT</name>
<evidence type="ECO:0000313" key="5">
    <source>
        <dbReference type="Proteomes" id="UP001366166"/>
    </source>
</evidence>
<keyword evidence="5" id="KW-1185">Reference proteome</keyword>
<dbReference type="FunFam" id="3.90.226.10:FF:000009">
    <property type="entry name" value="Carnitinyl-CoA dehydratase"/>
    <property type="match status" value="1"/>
</dbReference>
<dbReference type="InterPro" id="IPR029045">
    <property type="entry name" value="ClpP/crotonase-like_dom_sf"/>
</dbReference>
<dbReference type="CDD" id="cd06558">
    <property type="entry name" value="crotonase-like"/>
    <property type="match status" value="1"/>
</dbReference>
<dbReference type="InterPro" id="IPR001753">
    <property type="entry name" value="Enoyl-CoA_hydra/iso"/>
</dbReference>
<dbReference type="GO" id="GO:0006635">
    <property type="term" value="P:fatty acid beta-oxidation"/>
    <property type="evidence" value="ECO:0007669"/>
    <property type="project" value="TreeGrafter"/>
</dbReference>
<dbReference type="RefSeq" id="WP_338606312.1">
    <property type="nucleotide sequence ID" value="NZ_AP028679.1"/>
</dbReference>
<evidence type="ECO:0000256" key="1">
    <source>
        <dbReference type="ARBA" id="ARBA00005254"/>
    </source>
</evidence>
<accession>A0AAU9EY44</accession>
<dbReference type="FunFam" id="1.10.12.10:FF:000001">
    <property type="entry name" value="Probable enoyl-CoA hydratase, mitochondrial"/>
    <property type="match status" value="1"/>
</dbReference>
<proteinExistence type="inferred from homology"/>
<dbReference type="KEGG" id="dmp:FAK_16740"/>
<sequence>MSPALVQYEINDFIAQVTLNNPPMNPLTAEAKQDLGRVFKELDEKSDQVRAVVLAGGGEKAFAAGADIKAFLELTPETALPRLERSHEIFSLVENYRWPVIAAIRGFCLGGGLELALCCDIRYAAEDAVLGFPEVNLSIFPGNGGMARGLHFLGLGRFKELVYTGRRISAAEAYEYGLVEKVVPTEALMEEALGLAKSIAKRGPLGVAGAKKVINQTRDLAVSEALAVESRNWSQLAATEDMKEGARAFVEKRKPVYRCR</sequence>
<evidence type="ECO:0000256" key="2">
    <source>
        <dbReference type="ARBA" id="ARBA00023239"/>
    </source>
</evidence>
<dbReference type="InterPro" id="IPR018376">
    <property type="entry name" value="Enoyl-CoA_hyd/isom_CS"/>
</dbReference>
<dbReference type="SUPFAM" id="SSF52096">
    <property type="entry name" value="ClpP/crotonase"/>
    <property type="match status" value="1"/>
</dbReference>
<dbReference type="Proteomes" id="UP001366166">
    <property type="component" value="Chromosome"/>
</dbReference>
<dbReference type="PROSITE" id="PS00166">
    <property type="entry name" value="ENOYL_COA_HYDRATASE"/>
    <property type="match status" value="1"/>
</dbReference>
<dbReference type="PANTHER" id="PTHR11941">
    <property type="entry name" value="ENOYL-COA HYDRATASE-RELATED"/>
    <property type="match status" value="1"/>
</dbReference>
<organism evidence="4 5">
    <name type="scientific">Desulfoferula mesophila</name>
    <dbReference type="NCBI Taxonomy" id="3058419"/>
    <lineage>
        <taxon>Bacteria</taxon>
        <taxon>Pseudomonadati</taxon>
        <taxon>Thermodesulfobacteriota</taxon>
        <taxon>Desulfarculia</taxon>
        <taxon>Desulfarculales</taxon>
        <taxon>Desulfarculaceae</taxon>
        <taxon>Desulfoferula</taxon>
    </lineage>
</organism>
<dbReference type="InterPro" id="IPR014748">
    <property type="entry name" value="Enoyl-CoA_hydra_C"/>
</dbReference>
<dbReference type="Pfam" id="PF00378">
    <property type="entry name" value="ECH_1"/>
    <property type="match status" value="1"/>
</dbReference>